<dbReference type="Proteomes" id="UP000325313">
    <property type="component" value="Unassembled WGS sequence"/>
</dbReference>
<comment type="caution">
    <text evidence="1">The sequence shown here is derived from an EMBL/GenBank/DDBJ whole genome shotgun (WGS) entry which is preliminary data.</text>
</comment>
<proteinExistence type="predicted"/>
<name>A0A5B0LV49_PUCGR</name>
<organism evidence="1 2">
    <name type="scientific">Puccinia graminis f. sp. tritici</name>
    <dbReference type="NCBI Taxonomy" id="56615"/>
    <lineage>
        <taxon>Eukaryota</taxon>
        <taxon>Fungi</taxon>
        <taxon>Dikarya</taxon>
        <taxon>Basidiomycota</taxon>
        <taxon>Pucciniomycotina</taxon>
        <taxon>Pucciniomycetes</taxon>
        <taxon>Pucciniales</taxon>
        <taxon>Pucciniaceae</taxon>
        <taxon>Puccinia</taxon>
    </lineage>
</organism>
<reference evidence="1 2" key="1">
    <citation type="submission" date="2019-05" db="EMBL/GenBank/DDBJ databases">
        <title>Emergence of the Ug99 lineage of the wheat stem rust pathogen through somatic hybridization.</title>
        <authorList>
            <person name="Li F."/>
            <person name="Upadhyaya N.M."/>
            <person name="Sperschneider J."/>
            <person name="Matny O."/>
            <person name="Nguyen-Phuc H."/>
            <person name="Mago R."/>
            <person name="Raley C."/>
            <person name="Miller M.E."/>
            <person name="Silverstein K.A.T."/>
            <person name="Henningsen E."/>
            <person name="Hirsch C.D."/>
            <person name="Visser B."/>
            <person name="Pretorius Z.A."/>
            <person name="Steffenson B.J."/>
            <person name="Schwessinger B."/>
            <person name="Dodds P.N."/>
            <person name="Figueroa M."/>
        </authorList>
    </citation>
    <scope>NUCLEOTIDE SEQUENCE [LARGE SCALE GENOMIC DNA]</scope>
    <source>
        <strain evidence="1 2">Ug99</strain>
    </source>
</reference>
<accession>A0A5B0LV49</accession>
<dbReference type="EMBL" id="VDEP01000506">
    <property type="protein sequence ID" value="KAA1068291.1"/>
    <property type="molecule type" value="Genomic_DNA"/>
</dbReference>
<dbReference type="PANTHER" id="PTHR33069">
    <property type="entry name" value="CHROMOSOME 7, WHOLE GENOME SHOTGUN SEQUENCE-RELATED"/>
    <property type="match status" value="1"/>
</dbReference>
<evidence type="ECO:0000313" key="1">
    <source>
        <dbReference type="EMBL" id="KAA1068291.1"/>
    </source>
</evidence>
<protein>
    <submittedName>
        <fullName evidence="1">Uncharacterized protein</fullName>
    </submittedName>
</protein>
<gene>
    <name evidence="1" type="ORF">PGTUg99_031616</name>
</gene>
<evidence type="ECO:0000313" key="2">
    <source>
        <dbReference type="Proteomes" id="UP000325313"/>
    </source>
</evidence>
<sequence length="406" mass="47399">MPRITNTQDPMAITNIQEMSLEGQQEGTGGEPYMVKVASPSDLDLFATILAGITGLVHTMIWEDWDGNRVSPEFESQVDRIKTILLPSIPGQLDRLYDLLSDPIYLQKFEAPQLQDGMKILRELRSTVDQISSSFTSFWIPNHGRFYPNHERLVERLRGYRCERVQSKLTLVFFNLNSYLLCYADLLPLPQYKTITIDQAKRKYRELVNCIYHTEECGDHLIHWLDMSELWTFRQHWQEIADELARLLKDLVEFPSLHKDILTKPLHEFIPILKLSRLFFSKISQFTSDQSHPMSEMNTDQLFDLIQLTVPIADKIDELYDEIECKQQPLNTIDLRKVSDLAKLFHAPLNLLTNYLSDQAANPNSAQDFHAKFNQWYTDWQCLFSLAVRRFHIAYRDAYSNFLTAN</sequence>
<dbReference type="AlphaFoldDB" id="A0A5B0LV49"/>
<dbReference type="PANTHER" id="PTHR33069:SF3">
    <property type="entry name" value="DYNEIN HEAVY CHAIN TAIL DOMAIN-CONTAINING PROTEIN"/>
    <property type="match status" value="1"/>
</dbReference>